<sequence length="168" mass="18496">MESSSGSTSYAGEWRAEEAIAGNWPRGLLLYGPPGTGKLLKRTSSPQPKITPIPSFQVKNSNGFHNLTLRELQALWKKNNFPANMTNVAMADALSSLEFVKSVEESSIHFKTQISWQKMNRNGSWCSISGDSLAVDALNKEAENVLDVEQSHCIDNGLEEVLISEILD</sequence>
<dbReference type="AlphaFoldDB" id="A0AAE1RVG8"/>
<proteinExistence type="predicted"/>
<reference evidence="1" key="1">
    <citation type="submission" date="2023-12" db="EMBL/GenBank/DDBJ databases">
        <title>Genome assembly of Anisodus tanguticus.</title>
        <authorList>
            <person name="Wang Y.-J."/>
        </authorList>
    </citation>
    <scope>NUCLEOTIDE SEQUENCE</scope>
    <source>
        <strain evidence="1">KB-2021</strain>
        <tissue evidence="1">Leaf</tissue>
    </source>
</reference>
<protein>
    <submittedName>
        <fullName evidence="1">Uncharacterized protein</fullName>
    </submittedName>
</protein>
<organism evidence="1 2">
    <name type="scientific">Anisodus tanguticus</name>
    <dbReference type="NCBI Taxonomy" id="243964"/>
    <lineage>
        <taxon>Eukaryota</taxon>
        <taxon>Viridiplantae</taxon>
        <taxon>Streptophyta</taxon>
        <taxon>Embryophyta</taxon>
        <taxon>Tracheophyta</taxon>
        <taxon>Spermatophyta</taxon>
        <taxon>Magnoliopsida</taxon>
        <taxon>eudicotyledons</taxon>
        <taxon>Gunneridae</taxon>
        <taxon>Pentapetalae</taxon>
        <taxon>asterids</taxon>
        <taxon>lamiids</taxon>
        <taxon>Solanales</taxon>
        <taxon>Solanaceae</taxon>
        <taxon>Solanoideae</taxon>
        <taxon>Hyoscyameae</taxon>
        <taxon>Anisodus</taxon>
    </lineage>
</organism>
<keyword evidence="2" id="KW-1185">Reference proteome</keyword>
<comment type="caution">
    <text evidence="1">The sequence shown here is derived from an EMBL/GenBank/DDBJ whole genome shotgun (WGS) entry which is preliminary data.</text>
</comment>
<evidence type="ECO:0000313" key="1">
    <source>
        <dbReference type="EMBL" id="KAK4357994.1"/>
    </source>
</evidence>
<dbReference type="EMBL" id="JAVYJV010000012">
    <property type="protein sequence ID" value="KAK4357994.1"/>
    <property type="molecule type" value="Genomic_DNA"/>
</dbReference>
<name>A0AAE1RVG8_9SOLA</name>
<gene>
    <name evidence="1" type="ORF">RND71_023604</name>
</gene>
<dbReference type="Proteomes" id="UP001291623">
    <property type="component" value="Unassembled WGS sequence"/>
</dbReference>
<dbReference type="PANTHER" id="PTHR33621:SF2">
    <property type="entry name" value="RIBOSOMAL L1 DOMAIN-CONTAINING PROTEIN"/>
    <property type="match status" value="1"/>
</dbReference>
<evidence type="ECO:0000313" key="2">
    <source>
        <dbReference type="Proteomes" id="UP001291623"/>
    </source>
</evidence>
<dbReference type="PANTHER" id="PTHR33621">
    <property type="entry name" value="ASPARTIC/GLUTAMIC ACID-RICH PROTEIN"/>
    <property type="match status" value="1"/>
</dbReference>
<accession>A0AAE1RVG8</accession>